<evidence type="ECO:0000313" key="11">
    <source>
        <dbReference type="Proteomes" id="UP000319040"/>
    </source>
</evidence>
<evidence type="ECO:0000256" key="6">
    <source>
        <dbReference type="ARBA" id="ARBA00023014"/>
    </source>
</evidence>
<proteinExistence type="predicted"/>
<keyword evidence="3" id="KW-0949">S-adenosyl-L-methionine</keyword>
<dbReference type="SFLD" id="SFLDS00029">
    <property type="entry name" value="Radical_SAM"/>
    <property type="match status" value="1"/>
</dbReference>
<dbReference type="InterPro" id="IPR013785">
    <property type="entry name" value="Aldolase_TIM"/>
</dbReference>
<evidence type="ECO:0000256" key="4">
    <source>
        <dbReference type="ARBA" id="ARBA00022723"/>
    </source>
</evidence>
<dbReference type="InterPro" id="IPR007197">
    <property type="entry name" value="rSAM"/>
</dbReference>
<evidence type="ECO:0000256" key="7">
    <source>
        <dbReference type="ARBA" id="ARBA00023118"/>
    </source>
</evidence>
<protein>
    <recommendedName>
        <fullName evidence="8">S-adenosylmethionine-dependent nucleotide dehydratase</fullName>
    </recommendedName>
</protein>
<comment type="cofactor">
    <cofactor evidence="1">
        <name>[4Fe-4S] cluster</name>
        <dbReference type="ChEBI" id="CHEBI:49883"/>
    </cofactor>
</comment>
<dbReference type="GO" id="GO:0051607">
    <property type="term" value="P:defense response to virus"/>
    <property type="evidence" value="ECO:0007669"/>
    <property type="project" value="UniProtKB-KW"/>
</dbReference>
<sequence>MEISNPILPSVNFHLWKSCNMRCNFCFATFQDIKESILPKGHLTREESLGVVHELANVGFKKITFAGGEPTLCPWLPDLIKTAKNLGLTTMIVSNGSILNSNFLEDNKNHLDWIAISVDSLNPETNRKIGRLVNGKEPMSIDTYKSMANMIKHYGYGLKINTVVNNANKTEDMNTFIRYTKPQRWKVLQALSIQGQNDRNTGRFEVSNHEFSGFIDKHKTLDGIVNMVAESNDAMIGSYAMVDPEGRFFDDVDGKHGYSDPINKVGGLKALKQVRYNYDKFIERGGQYEWEKITTKPKHITLSGETA</sequence>
<dbReference type="EMBL" id="FXTB01000001">
    <property type="protein sequence ID" value="SMO39808.1"/>
    <property type="molecule type" value="Genomic_DNA"/>
</dbReference>
<keyword evidence="7" id="KW-0051">Antiviral defense</keyword>
<gene>
    <name evidence="10" type="ORF">SAMN06265379_101527</name>
</gene>
<dbReference type="AlphaFoldDB" id="A0A521AY93"/>
<dbReference type="GO" id="GO:0046872">
    <property type="term" value="F:metal ion binding"/>
    <property type="evidence" value="ECO:0007669"/>
    <property type="project" value="UniProtKB-KW"/>
</dbReference>
<keyword evidence="6" id="KW-0411">Iron-sulfur</keyword>
<dbReference type="Proteomes" id="UP000319040">
    <property type="component" value="Unassembled WGS sequence"/>
</dbReference>
<keyword evidence="5" id="KW-0408">Iron</keyword>
<evidence type="ECO:0000313" key="10">
    <source>
        <dbReference type="EMBL" id="SMO39808.1"/>
    </source>
</evidence>
<dbReference type="SFLD" id="SFLDG01088">
    <property type="entry name" value="antiviral_proteins"/>
    <property type="match status" value="1"/>
</dbReference>
<keyword evidence="2" id="KW-0004">4Fe-4S</keyword>
<dbReference type="SFLD" id="SFLDG01067">
    <property type="entry name" value="SPASM/twitch_domain_containing"/>
    <property type="match status" value="1"/>
</dbReference>
<keyword evidence="11" id="KW-1185">Reference proteome</keyword>
<dbReference type="GO" id="GO:0051539">
    <property type="term" value="F:4 iron, 4 sulfur cluster binding"/>
    <property type="evidence" value="ECO:0007669"/>
    <property type="project" value="UniProtKB-KW"/>
</dbReference>
<dbReference type="InterPro" id="IPR051196">
    <property type="entry name" value="RSAD2/Viperin_antiviral"/>
</dbReference>
<evidence type="ECO:0000256" key="1">
    <source>
        <dbReference type="ARBA" id="ARBA00001966"/>
    </source>
</evidence>
<dbReference type="Gene3D" id="3.20.20.70">
    <property type="entry name" value="Aldolase class I"/>
    <property type="match status" value="1"/>
</dbReference>
<reference evidence="10 11" key="1">
    <citation type="submission" date="2017-05" db="EMBL/GenBank/DDBJ databases">
        <authorList>
            <person name="Varghese N."/>
            <person name="Submissions S."/>
        </authorList>
    </citation>
    <scope>NUCLEOTIDE SEQUENCE [LARGE SCALE GENOMIC DNA]</scope>
    <source>
        <strain evidence="10 11">DSM 27040</strain>
    </source>
</reference>
<dbReference type="PANTHER" id="PTHR21339">
    <property type="entry name" value="RADICAL S-ADENOSYL METHIONINE DOMAIN-CONTAINING PROTEIN 2"/>
    <property type="match status" value="1"/>
</dbReference>
<name>A0A521AY93_SACCC</name>
<evidence type="ECO:0000259" key="9">
    <source>
        <dbReference type="PROSITE" id="PS51918"/>
    </source>
</evidence>
<dbReference type="PROSITE" id="PS51918">
    <property type="entry name" value="RADICAL_SAM"/>
    <property type="match status" value="1"/>
</dbReference>
<organism evidence="10 11">
    <name type="scientific">Saccharicrinis carchari</name>
    <dbReference type="NCBI Taxonomy" id="1168039"/>
    <lineage>
        <taxon>Bacteria</taxon>
        <taxon>Pseudomonadati</taxon>
        <taxon>Bacteroidota</taxon>
        <taxon>Bacteroidia</taxon>
        <taxon>Marinilabiliales</taxon>
        <taxon>Marinilabiliaceae</taxon>
        <taxon>Saccharicrinis</taxon>
    </lineage>
</organism>
<dbReference type="Pfam" id="PF04055">
    <property type="entry name" value="Radical_SAM"/>
    <property type="match status" value="1"/>
</dbReference>
<dbReference type="RefSeq" id="WP_142531890.1">
    <property type="nucleotide sequence ID" value="NZ_FXTB01000001.1"/>
</dbReference>
<dbReference type="GO" id="GO:0003824">
    <property type="term" value="F:catalytic activity"/>
    <property type="evidence" value="ECO:0007669"/>
    <property type="project" value="InterPro"/>
</dbReference>
<dbReference type="InterPro" id="IPR058240">
    <property type="entry name" value="rSAM_sf"/>
</dbReference>
<keyword evidence="4" id="KW-0479">Metal-binding</keyword>
<evidence type="ECO:0000256" key="8">
    <source>
        <dbReference type="ARBA" id="ARBA00039667"/>
    </source>
</evidence>
<evidence type="ECO:0000256" key="5">
    <source>
        <dbReference type="ARBA" id="ARBA00023004"/>
    </source>
</evidence>
<dbReference type="SUPFAM" id="SSF102114">
    <property type="entry name" value="Radical SAM enzymes"/>
    <property type="match status" value="1"/>
</dbReference>
<evidence type="ECO:0000256" key="3">
    <source>
        <dbReference type="ARBA" id="ARBA00022691"/>
    </source>
</evidence>
<dbReference type="OrthoDB" id="9808591at2"/>
<dbReference type="CDD" id="cd01335">
    <property type="entry name" value="Radical_SAM"/>
    <property type="match status" value="1"/>
</dbReference>
<feature type="domain" description="Radical SAM core" evidence="9">
    <location>
        <begin position="3"/>
        <end position="225"/>
    </location>
</feature>
<accession>A0A521AY93</accession>
<evidence type="ECO:0000256" key="2">
    <source>
        <dbReference type="ARBA" id="ARBA00022485"/>
    </source>
</evidence>
<dbReference type="PANTHER" id="PTHR21339:SF0">
    <property type="entry name" value="S-ADENOSYLMETHIONINE-DEPENDENT NUCLEOTIDE DEHYDRATASE RSAD2"/>
    <property type="match status" value="1"/>
</dbReference>
<dbReference type="NCBIfam" id="NF038283">
    <property type="entry name" value="viperin_w_prok"/>
    <property type="match status" value="1"/>
</dbReference>